<gene>
    <name evidence="1" type="ORF">SLS58_008508</name>
</gene>
<evidence type="ECO:0000313" key="1">
    <source>
        <dbReference type="EMBL" id="KAL1638923.1"/>
    </source>
</evidence>
<name>A0ABR3THD4_9PEZI</name>
<comment type="caution">
    <text evidence="1">The sequence shown here is derived from an EMBL/GenBank/DDBJ whole genome shotgun (WGS) entry which is preliminary data.</text>
</comment>
<accession>A0ABR3THD4</accession>
<dbReference type="Proteomes" id="UP001521184">
    <property type="component" value="Unassembled WGS sequence"/>
</dbReference>
<protein>
    <submittedName>
        <fullName evidence="1">Uncharacterized protein</fullName>
    </submittedName>
</protein>
<keyword evidence="2" id="KW-1185">Reference proteome</keyword>
<reference evidence="1 2" key="1">
    <citation type="journal article" date="2023" name="Plant Dis.">
        <title>First Report of Diplodia intermedia Causing Canker and Dieback Diseases on Apple Trees in Canada.</title>
        <authorList>
            <person name="Ellouze W."/>
            <person name="Ilyukhin E."/>
            <person name="Sulman M."/>
            <person name="Ali S."/>
        </authorList>
    </citation>
    <scope>NUCLEOTIDE SEQUENCE [LARGE SCALE GENOMIC DNA]</scope>
    <source>
        <strain evidence="1 2">M45-28</strain>
    </source>
</reference>
<sequence length="218" mass="24650">MYNTLLAHKDRLETLVLETPLLNTHTRYISPIGSFRDFRRLRHLSISGTILLDDLDLDLDPEIISSIPGYDRGPSRSDSALVLVGHGRSLCQDFFPQSLQTLCVDLTSVYFDMVTPVCHVTTDIYKGRSDGWLRDLRSVQFTVNSKTWKSKDLFEKLCKAGIQMMQSGIDEYMIHVVPQDADVTKARKISSYSLGKDGKFKAVGQIDYSIFQSSNFSV</sequence>
<evidence type="ECO:0000313" key="2">
    <source>
        <dbReference type="Proteomes" id="UP001521184"/>
    </source>
</evidence>
<dbReference type="EMBL" id="JAKEKT020000072">
    <property type="protein sequence ID" value="KAL1638923.1"/>
    <property type="molecule type" value="Genomic_DNA"/>
</dbReference>
<proteinExistence type="predicted"/>
<organism evidence="1 2">
    <name type="scientific">Diplodia intermedia</name>
    <dbReference type="NCBI Taxonomy" id="856260"/>
    <lineage>
        <taxon>Eukaryota</taxon>
        <taxon>Fungi</taxon>
        <taxon>Dikarya</taxon>
        <taxon>Ascomycota</taxon>
        <taxon>Pezizomycotina</taxon>
        <taxon>Dothideomycetes</taxon>
        <taxon>Dothideomycetes incertae sedis</taxon>
        <taxon>Botryosphaeriales</taxon>
        <taxon>Botryosphaeriaceae</taxon>
        <taxon>Diplodia</taxon>
    </lineage>
</organism>